<dbReference type="SUPFAM" id="SSF161098">
    <property type="entry name" value="MetI-like"/>
    <property type="match status" value="1"/>
</dbReference>
<dbReference type="GO" id="GO:0055085">
    <property type="term" value="P:transmembrane transport"/>
    <property type="evidence" value="ECO:0007669"/>
    <property type="project" value="InterPro"/>
</dbReference>
<feature type="transmembrane region" description="Helical" evidence="7">
    <location>
        <begin position="146"/>
        <end position="175"/>
    </location>
</feature>
<dbReference type="PROSITE" id="PS50928">
    <property type="entry name" value="ABC_TM1"/>
    <property type="match status" value="1"/>
</dbReference>
<dbReference type="InterPro" id="IPR035906">
    <property type="entry name" value="MetI-like_sf"/>
</dbReference>
<evidence type="ECO:0000256" key="7">
    <source>
        <dbReference type="RuleBase" id="RU363032"/>
    </source>
</evidence>
<evidence type="ECO:0000256" key="1">
    <source>
        <dbReference type="ARBA" id="ARBA00004651"/>
    </source>
</evidence>
<dbReference type="Proteomes" id="UP001239215">
    <property type="component" value="Unassembled WGS sequence"/>
</dbReference>
<dbReference type="RefSeq" id="WP_307201318.1">
    <property type="nucleotide sequence ID" value="NZ_JAUTAN010000001.1"/>
</dbReference>
<feature type="transmembrane region" description="Helical" evidence="7">
    <location>
        <begin position="225"/>
        <end position="248"/>
    </location>
</feature>
<evidence type="ECO:0000256" key="3">
    <source>
        <dbReference type="ARBA" id="ARBA00022475"/>
    </source>
</evidence>
<dbReference type="CDD" id="cd06261">
    <property type="entry name" value="TM_PBP2"/>
    <property type="match status" value="1"/>
</dbReference>
<feature type="domain" description="ABC transmembrane type-1" evidence="9">
    <location>
        <begin position="104"/>
        <end position="293"/>
    </location>
</feature>
<evidence type="ECO:0000256" key="6">
    <source>
        <dbReference type="ARBA" id="ARBA00023136"/>
    </source>
</evidence>
<comment type="similarity">
    <text evidence="7">Belongs to the binding-protein-dependent transport system permease family.</text>
</comment>
<protein>
    <submittedName>
        <fullName evidence="10">Peptide/nickel transport system permease protein</fullName>
    </submittedName>
</protein>
<keyword evidence="4 7" id="KW-0812">Transmembrane</keyword>
<organism evidence="10 11">
    <name type="scientific">Nocardioides zeae</name>
    <dbReference type="NCBI Taxonomy" id="1457234"/>
    <lineage>
        <taxon>Bacteria</taxon>
        <taxon>Bacillati</taxon>
        <taxon>Actinomycetota</taxon>
        <taxon>Actinomycetes</taxon>
        <taxon>Propionibacteriales</taxon>
        <taxon>Nocardioidaceae</taxon>
        <taxon>Nocardioides</taxon>
    </lineage>
</organism>
<keyword evidence="3" id="KW-1003">Cell membrane</keyword>
<evidence type="ECO:0000256" key="2">
    <source>
        <dbReference type="ARBA" id="ARBA00022448"/>
    </source>
</evidence>
<evidence type="ECO:0000256" key="5">
    <source>
        <dbReference type="ARBA" id="ARBA00022989"/>
    </source>
</evidence>
<dbReference type="PANTHER" id="PTHR43386">
    <property type="entry name" value="OLIGOPEPTIDE TRANSPORT SYSTEM PERMEASE PROTEIN APPC"/>
    <property type="match status" value="1"/>
</dbReference>
<evidence type="ECO:0000313" key="10">
    <source>
        <dbReference type="EMBL" id="MDQ1105257.1"/>
    </source>
</evidence>
<evidence type="ECO:0000256" key="8">
    <source>
        <dbReference type="SAM" id="MobiDB-lite"/>
    </source>
</evidence>
<gene>
    <name evidence="10" type="ORF">QE405_002541</name>
</gene>
<dbReference type="PANTHER" id="PTHR43386:SF25">
    <property type="entry name" value="PEPTIDE ABC TRANSPORTER PERMEASE PROTEIN"/>
    <property type="match status" value="1"/>
</dbReference>
<reference evidence="10" key="1">
    <citation type="submission" date="2023-07" db="EMBL/GenBank/DDBJ databases">
        <title>Functional and genomic diversity of the sorghum phyllosphere microbiome.</title>
        <authorList>
            <person name="Shade A."/>
        </authorList>
    </citation>
    <scope>NUCLEOTIDE SEQUENCE</scope>
    <source>
        <strain evidence="10">SORGH_AS_1067</strain>
    </source>
</reference>
<accession>A0AAJ1U6Y2</accession>
<dbReference type="EMBL" id="JAUTAN010000001">
    <property type="protein sequence ID" value="MDQ1105257.1"/>
    <property type="molecule type" value="Genomic_DNA"/>
</dbReference>
<keyword evidence="5 7" id="KW-1133">Transmembrane helix</keyword>
<name>A0AAJ1U6Y2_9ACTN</name>
<dbReference type="Pfam" id="PF00528">
    <property type="entry name" value="BPD_transp_1"/>
    <property type="match status" value="1"/>
</dbReference>
<feature type="transmembrane region" description="Helical" evidence="7">
    <location>
        <begin position="195"/>
        <end position="213"/>
    </location>
</feature>
<comment type="subcellular location">
    <subcellularLocation>
        <location evidence="1 7">Cell membrane</location>
        <topology evidence="1 7">Multi-pass membrane protein</topology>
    </subcellularLocation>
</comment>
<sequence>MSTVLAKHPAPASPAPAGEPAAPAVTAGSRARAVLRWTGARWSLGLALAVVGLVLLWAVVPQLFTSYDPVAVDPANNLRPPGEGHLFGTDNLGRDVYSRVVHGARASLSGSAIAVAVGVLVGSLAGAVAGWFGGFVDTVVMRVIDVVLSIPGFLLAITLVVLLGFGIVQAAIAVGLTSSATFARLIRSEVLKARASTYVEAAITSGASSLAILRRHVVPNSIAPTLSLITVQFGIAIIWIASLSFLGLGAQPPDPEWGRLVADGRNYIATRGWLTLYPGLTVVAVVLATNHISRHLAKRSTR</sequence>
<feature type="transmembrane region" description="Helical" evidence="7">
    <location>
        <begin position="268"/>
        <end position="289"/>
    </location>
</feature>
<dbReference type="GO" id="GO:0005886">
    <property type="term" value="C:plasma membrane"/>
    <property type="evidence" value="ECO:0007669"/>
    <property type="project" value="UniProtKB-SubCell"/>
</dbReference>
<dbReference type="AlphaFoldDB" id="A0AAJ1U6Y2"/>
<proteinExistence type="inferred from homology"/>
<feature type="transmembrane region" description="Helical" evidence="7">
    <location>
        <begin position="112"/>
        <end position="134"/>
    </location>
</feature>
<evidence type="ECO:0000259" key="9">
    <source>
        <dbReference type="PROSITE" id="PS50928"/>
    </source>
</evidence>
<evidence type="ECO:0000313" key="11">
    <source>
        <dbReference type="Proteomes" id="UP001239215"/>
    </source>
</evidence>
<dbReference type="InterPro" id="IPR000515">
    <property type="entry name" value="MetI-like"/>
</dbReference>
<keyword evidence="2 7" id="KW-0813">Transport</keyword>
<feature type="region of interest" description="Disordered" evidence="8">
    <location>
        <begin position="1"/>
        <end position="23"/>
    </location>
</feature>
<evidence type="ECO:0000256" key="4">
    <source>
        <dbReference type="ARBA" id="ARBA00022692"/>
    </source>
</evidence>
<feature type="transmembrane region" description="Helical" evidence="7">
    <location>
        <begin position="42"/>
        <end position="60"/>
    </location>
</feature>
<dbReference type="Gene3D" id="1.10.3720.10">
    <property type="entry name" value="MetI-like"/>
    <property type="match status" value="1"/>
</dbReference>
<dbReference type="InterPro" id="IPR050366">
    <property type="entry name" value="BP-dependent_transpt_permease"/>
</dbReference>
<keyword evidence="6 7" id="KW-0472">Membrane</keyword>
<comment type="caution">
    <text evidence="10">The sequence shown here is derived from an EMBL/GenBank/DDBJ whole genome shotgun (WGS) entry which is preliminary data.</text>
</comment>